<reference evidence="1" key="1">
    <citation type="journal article" date="2020" name="mSystems">
        <title>Genome- and Community-Level Interaction Insights into Carbon Utilization and Element Cycling Functions of Hydrothermarchaeota in Hydrothermal Sediment.</title>
        <authorList>
            <person name="Zhou Z."/>
            <person name="Liu Y."/>
            <person name="Xu W."/>
            <person name="Pan J."/>
            <person name="Luo Z.H."/>
            <person name="Li M."/>
        </authorList>
    </citation>
    <scope>NUCLEOTIDE SEQUENCE [LARGE SCALE GENOMIC DNA]</scope>
    <source>
        <strain evidence="1">HyVt-513</strain>
    </source>
</reference>
<protein>
    <submittedName>
        <fullName evidence="1">Uncharacterized protein</fullName>
    </submittedName>
</protein>
<dbReference type="Proteomes" id="UP000885722">
    <property type="component" value="Unassembled WGS sequence"/>
</dbReference>
<organism evidence="1">
    <name type="scientific">Nitratifractor salsuginis</name>
    <dbReference type="NCBI Taxonomy" id="269261"/>
    <lineage>
        <taxon>Bacteria</taxon>
        <taxon>Pseudomonadati</taxon>
        <taxon>Campylobacterota</taxon>
        <taxon>Epsilonproteobacteria</taxon>
        <taxon>Campylobacterales</taxon>
        <taxon>Sulfurovaceae</taxon>
        <taxon>Nitratifractor</taxon>
    </lineage>
</organism>
<dbReference type="EMBL" id="DRNO01000138">
    <property type="protein sequence ID" value="HFC03634.1"/>
    <property type="molecule type" value="Genomic_DNA"/>
</dbReference>
<proteinExistence type="predicted"/>
<dbReference type="AlphaFoldDB" id="A0A7V2SIU3"/>
<comment type="caution">
    <text evidence="1">The sequence shown here is derived from an EMBL/GenBank/DDBJ whole genome shotgun (WGS) entry which is preliminary data.</text>
</comment>
<evidence type="ECO:0000313" key="1">
    <source>
        <dbReference type="EMBL" id="HFC03634.1"/>
    </source>
</evidence>
<name>A0A7V2SIU3_9BACT</name>
<accession>A0A7V2SIU3</accession>
<sequence>MIRRLKDKTLSRGLALALNSRIEKYGRILDLQLDSRNKRLELELLLNGETDPLQVQIENYEVREEAGHWYLLAKELKSSREWIDTLAREYLSQRPLEIPERYARMLKMVI</sequence>
<gene>
    <name evidence="1" type="ORF">ENJ74_02060</name>
</gene>